<sequence>MVFCHPGKVGLQRIQSVEKVWAVTLTVTEGDDSVTECVDEGNTVEVYNSMNVAGAKWNQRLSANDSFKLFII</sequence>
<gene>
    <name evidence="1" type="ORF">KUTeg_016073</name>
</gene>
<keyword evidence="2" id="KW-1185">Reference proteome</keyword>
<organism evidence="1 2">
    <name type="scientific">Tegillarca granosa</name>
    <name type="common">Malaysian cockle</name>
    <name type="synonym">Anadara granosa</name>
    <dbReference type="NCBI Taxonomy" id="220873"/>
    <lineage>
        <taxon>Eukaryota</taxon>
        <taxon>Metazoa</taxon>
        <taxon>Spiralia</taxon>
        <taxon>Lophotrochozoa</taxon>
        <taxon>Mollusca</taxon>
        <taxon>Bivalvia</taxon>
        <taxon>Autobranchia</taxon>
        <taxon>Pteriomorphia</taxon>
        <taxon>Arcoida</taxon>
        <taxon>Arcoidea</taxon>
        <taxon>Arcidae</taxon>
        <taxon>Tegillarca</taxon>
    </lineage>
</organism>
<reference evidence="1 2" key="1">
    <citation type="submission" date="2022-12" db="EMBL/GenBank/DDBJ databases">
        <title>Chromosome-level genome of Tegillarca granosa.</title>
        <authorList>
            <person name="Kim J."/>
        </authorList>
    </citation>
    <scope>NUCLEOTIDE SEQUENCE [LARGE SCALE GENOMIC DNA]</scope>
    <source>
        <strain evidence="1">Teg-2019</strain>
        <tissue evidence="1">Adductor muscle</tissue>
    </source>
</reference>
<protein>
    <submittedName>
        <fullName evidence="1">Uncharacterized protein</fullName>
    </submittedName>
</protein>
<evidence type="ECO:0000313" key="1">
    <source>
        <dbReference type="EMBL" id="KAJ8305528.1"/>
    </source>
</evidence>
<evidence type="ECO:0000313" key="2">
    <source>
        <dbReference type="Proteomes" id="UP001217089"/>
    </source>
</evidence>
<dbReference type="Proteomes" id="UP001217089">
    <property type="component" value="Unassembled WGS sequence"/>
</dbReference>
<comment type="caution">
    <text evidence="1">The sequence shown here is derived from an EMBL/GenBank/DDBJ whole genome shotgun (WGS) entry which is preliminary data.</text>
</comment>
<proteinExistence type="predicted"/>
<name>A0ABQ9EJT5_TEGGR</name>
<accession>A0ABQ9EJT5</accession>
<dbReference type="EMBL" id="JARBDR010000813">
    <property type="protein sequence ID" value="KAJ8305528.1"/>
    <property type="molecule type" value="Genomic_DNA"/>
</dbReference>